<keyword evidence="3" id="KW-1185">Reference proteome</keyword>
<reference evidence="2 3" key="1">
    <citation type="submission" date="2019-08" db="EMBL/GenBank/DDBJ databases">
        <authorList>
            <person name="Alioto T."/>
            <person name="Alioto T."/>
            <person name="Gomez Garrido J."/>
        </authorList>
    </citation>
    <scope>NUCLEOTIDE SEQUENCE [LARGE SCALE GENOMIC DNA]</scope>
</reference>
<evidence type="ECO:0000256" key="1">
    <source>
        <dbReference type="SAM" id="Phobius"/>
    </source>
</evidence>
<keyword evidence="1" id="KW-0812">Transmembrane</keyword>
<dbReference type="AlphaFoldDB" id="A0A5E4MS96"/>
<feature type="transmembrane region" description="Helical" evidence="1">
    <location>
        <begin position="6"/>
        <end position="29"/>
    </location>
</feature>
<accession>A0A5E4MS96</accession>
<sequence>MFPITWTHVILAAIVASICLSGVLARYAYKAIAYTKRMANENAVRPDSVKKYMEPPDGTSLPADVHLQLIINWLNEFKTKCTDRQRKRLSAAFAKLAALDNLRYRTELEMRSHAMNLAVVKRYLFDRCIGMVSVGHQIADDEYRPQNHVRYLRRCNSIIPAGMLLAYTPYTSLDAHWKLIIYSSCSHWLYSVCDHVVK</sequence>
<dbReference type="Proteomes" id="UP000325440">
    <property type="component" value="Unassembled WGS sequence"/>
</dbReference>
<proteinExistence type="predicted"/>
<evidence type="ECO:0000313" key="3">
    <source>
        <dbReference type="Proteomes" id="UP000325440"/>
    </source>
</evidence>
<gene>
    <name evidence="2" type="ORF">CINCED_3A010508</name>
</gene>
<evidence type="ECO:0000313" key="2">
    <source>
        <dbReference type="EMBL" id="VVC35168.1"/>
    </source>
</evidence>
<organism evidence="2 3">
    <name type="scientific">Cinara cedri</name>
    <dbReference type="NCBI Taxonomy" id="506608"/>
    <lineage>
        <taxon>Eukaryota</taxon>
        <taxon>Metazoa</taxon>
        <taxon>Ecdysozoa</taxon>
        <taxon>Arthropoda</taxon>
        <taxon>Hexapoda</taxon>
        <taxon>Insecta</taxon>
        <taxon>Pterygota</taxon>
        <taxon>Neoptera</taxon>
        <taxon>Paraneoptera</taxon>
        <taxon>Hemiptera</taxon>
        <taxon>Sternorrhyncha</taxon>
        <taxon>Aphidomorpha</taxon>
        <taxon>Aphidoidea</taxon>
        <taxon>Aphididae</taxon>
        <taxon>Lachninae</taxon>
        <taxon>Cinara</taxon>
    </lineage>
</organism>
<keyword evidence="1" id="KW-0472">Membrane</keyword>
<name>A0A5E4MS96_9HEMI</name>
<dbReference type="EMBL" id="CABPRJ010001083">
    <property type="protein sequence ID" value="VVC35168.1"/>
    <property type="molecule type" value="Genomic_DNA"/>
</dbReference>
<keyword evidence="1" id="KW-1133">Transmembrane helix</keyword>
<protein>
    <submittedName>
        <fullName evidence="2">Uncharacterized protein</fullName>
    </submittedName>
</protein>